<accession>A0A9P5ENQ6</accession>
<feature type="compositionally biased region" description="Polar residues" evidence="1">
    <location>
        <begin position="81"/>
        <end position="91"/>
    </location>
</feature>
<dbReference type="OrthoDB" id="4836496at2759"/>
<dbReference type="AlphaFoldDB" id="A0A9P5ENQ6"/>
<name>A0A9P5ENQ6_COLSI</name>
<evidence type="ECO:0000313" key="2">
    <source>
        <dbReference type="EMBL" id="KAF4855747.1"/>
    </source>
</evidence>
<protein>
    <submittedName>
        <fullName evidence="2">Uncharacterized protein</fullName>
    </submittedName>
</protein>
<reference evidence="2" key="1">
    <citation type="submission" date="2019-06" db="EMBL/GenBank/DDBJ databases">
        <authorList>
            <person name="Gan P."/>
            <person name="Shirasu K."/>
        </authorList>
    </citation>
    <scope>NUCLEOTIDE SEQUENCE [LARGE SCALE GENOMIC DNA]</scope>
    <source>
        <strain evidence="2">CAD2</strain>
    </source>
</reference>
<proteinExistence type="predicted"/>
<sequence length="119" mass="12737">MTKFGMVDAGYFVKVDVEASWIRPGRLGECAITVVADEVLHPHGADLLAGNKIIERLQFLGGWPKNSTSSAALGPTGASRPRTSPSLNQASGDDFPSDPLKRIMTDNRSRLAGGEHGYQ</sequence>
<gene>
    <name evidence="2" type="ORF">CGCSCA2_v008876</name>
</gene>
<organism evidence="2 3">
    <name type="scientific">Colletotrichum siamense</name>
    <name type="common">Anthracnose fungus</name>
    <dbReference type="NCBI Taxonomy" id="690259"/>
    <lineage>
        <taxon>Eukaryota</taxon>
        <taxon>Fungi</taxon>
        <taxon>Dikarya</taxon>
        <taxon>Ascomycota</taxon>
        <taxon>Pezizomycotina</taxon>
        <taxon>Sordariomycetes</taxon>
        <taxon>Hypocreomycetidae</taxon>
        <taxon>Glomerellales</taxon>
        <taxon>Glomerellaceae</taxon>
        <taxon>Colletotrichum</taxon>
        <taxon>Colletotrichum gloeosporioides species complex</taxon>
    </lineage>
</organism>
<keyword evidence="3" id="KW-1185">Reference proteome</keyword>
<feature type="compositionally biased region" description="Basic and acidic residues" evidence="1">
    <location>
        <begin position="99"/>
        <end position="109"/>
    </location>
</feature>
<dbReference type="Proteomes" id="UP000711996">
    <property type="component" value="Unassembled WGS sequence"/>
</dbReference>
<feature type="region of interest" description="Disordered" evidence="1">
    <location>
        <begin position="68"/>
        <end position="119"/>
    </location>
</feature>
<dbReference type="EMBL" id="QPMT01000029">
    <property type="protein sequence ID" value="KAF4855747.1"/>
    <property type="molecule type" value="Genomic_DNA"/>
</dbReference>
<comment type="caution">
    <text evidence="2">The sequence shown here is derived from an EMBL/GenBank/DDBJ whole genome shotgun (WGS) entry which is preliminary data.</text>
</comment>
<evidence type="ECO:0000256" key="1">
    <source>
        <dbReference type="SAM" id="MobiDB-lite"/>
    </source>
</evidence>
<evidence type="ECO:0000313" key="3">
    <source>
        <dbReference type="Proteomes" id="UP000711996"/>
    </source>
</evidence>